<dbReference type="EMBL" id="JAQQFM010000005">
    <property type="protein sequence ID" value="MFL9925176.1"/>
    <property type="molecule type" value="Genomic_DNA"/>
</dbReference>
<keyword evidence="2" id="KW-1185">Reference proteome</keyword>
<reference evidence="1 2" key="1">
    <citation type="journal article" date="2024" name="Chem. Sci.">
        <title>Discovery of megapolipeptins by genome mining of a Burkholderiales bacteria collection.</title>
        <authorList>
            <person name="Paulo B.S."/>
            <person name="Recchia M.J.J."/>
            <person name="Lee S."/>
            <person name="Fergusson C.H."/>
            <person name="Romanowski S.B."/>
            <person name="Hernandez A."/>
            <person name="Krull N."/>
            <person name="Liu D.Y."/>
            <person name="Cavanagh H."/>
            <person name="Bos A."/>
            <person name="Gray C.A."/>
            <person name="Murphy B.T."/>
            <person name="Linington R.G."/>
            <person name="Eustaquio A.S."/>
        </authorList>
    </citation>
    <scope>NUCLEOTIDE SEQUENCE [LARGE SCALE GENOMIC DNA]</scope>
    <source>
        <strain evidence="1 2">RL21-008-BIB-A</strain>
    </source>
</reference>
<organism evidence="1 2">
    <name type="scientific">Herbaspirillum lusitanum</name>
    <dbReference type="NCBI Taxonomy" id="213312"/>
    <lineage>
        <taxon>Bacteria</taxon>
        <taxon>Pseudomonadati</taxon>
        <taxon>Pseudomonadota</taxon>
        <taxon>Betaproteobacteria</taxon>
        <taxon>Burkholderiales</taxon>
        <taxon>Oxalobacteraceae</taxon>
        <taxon>Herbaspirillum</taxon>
    </lineage>
</organism>
<evidence type="ECO:0000313" key="2">
    <source>
        <dbReference type="Proteomes" id="UP001629246"/>
    </source>
</evidence>
<comment type="caution">
    <text evidence="1">The sequence shown here is derived from an EMBL/GenBank/DDBJ whole genome shotgun (WGS) entry which is preliminary data.</text>
</comment>
<evidence type="ECO:0000313" key="1">
    <source>
        <dbReference type="EMBL" id="MFL9925176.1"/>
    </source>
</evidence>
<protein>
    <submittedName>
        <fullName evidence="1">Uncharacterized protein</fullName>
    </submittedName>
</protein>
<dbReference type="RefSeq" id="WP_408158358.1">
    <property type="nucleotide sequence ID" value="NZ_JAQQFM010000005.1"/>
</dbReference>
<gene>
    <name evidence="1" type="ORF">PQR62_12940</name>
</gene>
<dbReference type="Proteomes" id="UP001629246">
    <property type="component" value="Unassembled WGS sequence"/>
</dbReference>
<name>A0ABW9A8I1_9BURK</name>
<sequence>MSKTALVSGVGTSSFDSGLVIKMRLRSGALRIARQMPLLIAIRNEQGEIYRVIGTSGSGEFFKLLALLDALDFFDELSDPDLPGGGYHAIFVPRLAAFTHLPVTPPLLPAAAVMIPGAMRATEFAEVCKLQGAA</sequence>
<proteinExistence type="predicted"/>
<accession>A0ABW9A8I1</accession>